<dbReference type="Proteomes" id="UP000054729">
    <property type="component" value="Unassembled WGS sequence"/>
</dbReference>
<gene>
    <name evidence="2" type="ORF">Lwal_0505</name>
</gene>
<accession>A0A0W1AMU7</accession>
<keyword evidence="3" id="KW-1185">Reference proteome</keyword>
<keyword evidence="1" id="KW-0472">Membrane</keyword>
<sequence length="493" mass="50858">MAKQSGYLIMVVAVLLVVVAGLGTAYVSMSVSSGRATSSIVSANHAYDLASTAVEQGSYQLLLGSCNSSWSSAVVVSGQGEYQYNCTQYSAGTTTTSALTNVATTIPLSTTANFASFGAITIDSEVIYYDGISGNNLLNARRGQNGTTAAGHLINATVSQAQYIIVGQGGTPSLSRLEGSVTLQQVVYLNYSSNYYAVGTNGSNGVILYYNGSTWSTVLTAASGFTFYHADMTSTYGQAVGHNTSNQSAIYAFNGSTWSVIASGLSMNLEVVGCDSPTSPTNCWAGGQAVSPGRGLLYRGGTTYTASNNFMLTGLSCTGGNCMAVRNNSSYPFVSTSISPFTTNLSLATTINDVDCAQANRCVAVRSNGSVYYYNGAWSGAISLSGVALTSVNCPSAGNCMVAGNSGRIYNCSLPITSSASCALQSTPGSLNILDIFCNSTSDCLAVGAGTTAYRYNGSSWVTVTLPASYTLRGVTGYMGGAASVIPIILRNQ</sequence>
<dbReference type="RefSeq" id="WP_058479348.1">
    <property type="nucleotide sequence ID" value="NZ_CAAAIQ010000018.1"/>
</dbReference>
<dbReference type="OrthoDB" id="5653737at2"/>
<dbReference type="EMBL" id="LNZB01000009">
    <property type="protein sequence ID" value="KTD82576.1"/>
    <property type="molecule type" value="Genomic_DNA"/>
</dbReference>
<dbReference type="AlphaFoldDB" id="A0A0W1AMU7"/>
<evidence type="ECO:0000256" key="1">
    <source>
        <dbReference type="SAM" id="Phobius"/>
    </source>
</evidence>
<keyword evidence="1" id="KW-0812">Transmembrane</keyword>
<organism evidence="2 3">
    <name type="scientific">Legionella waltersii</name>
    <dbReference type="NCBI Taxonomy" id="66969"/>
    <lineage>
        <taxon>Bacteria</taxon>
        <taxon>Pseudomonadati</taxon>
        <taxon>Pseudomonadota</taxon>
        <taxon>Gammaproteobacteria</taxon>
        <taxon>Legionellales</taxon>
        <taxon>Legionellaceae</taxon>
        <taxon>Legionella</taxon>
    </lineage>
</organism>
<feature type="transmembrane region" description="Helical" evidence="1">
    <location>
        <begin position="7"/>
        <end position="29"/>
    </location>
</feature>
<comment type="caution">
    <text evidence="2">The sequence shown here is derived from an EMBL/GenBank/DDBJ whole genome shotgun (WGS) entry which is preliminary data.</text>
</comment>
<dbReference type="PATRIC" id="fig|66969.6.peg.542"/>
<keyword evidence="1" id="KW-1133">Transmembrane helix</keyword>
<proteinExistence type="predicted"/>
<reference evidence="2 3" key="1">
    <citation type="submission" date="2015-11" db="EMBL/GenBank/DDBJ databases">
        <title>Genomic analysis of 38 Legionella species identifies large and diverse effector repertoires.</title>
        <authorList>
            <person name="Burstein D."/>
            <person name="Amaro F."/>
            <person name="Zusman T."/>
            <person name="Lifshitz Z."/>
            <person name="Cohen O."/>
            <person name="Gilbert J.A."/>
            <person name="Pupko T."/>
            <person name="Shuman H.A."/>
            <person name="Segal G."/>
        </authorList>
    </citation>
    <scope>NUCLEOTIDE SEQUENCE [LARGE SCALE GENOMIC DNA]</scope>
    <source>
        <strain evidence="2 3">ATCC 51914</strain>
    </source>
</reference>
<evidence type="ECO:0000313" key="3">
    <source>
        <dbReference type="Proteomes" id="UP000054729"/>
    </source>
</evidence>
<dbReference type="STRING" id="66969.Lwal_0505"/>
<evidence type="ECO:0000313" key="2">
    <source>
        <dbReference type="EMBL" id="KTD82576.1"/>
    </source>
</evidence>
<protein>
    <submittedName>
        <fullName evidence="2">Uncharacterized protein</fullName>
    </submittedName>
</protein>
<name>A0A0W1AMU7_9GAMM</name>